<dbReference type="GO" id="GO:0042302">
    <property type="term" value="F:structural constituent of cuticle"/>
    <property type="evidence" value="ECO:0007669"/>
    <property type="project" value="InterPro"/>
</dbReference>
<evidence type="ECO:0000313" key="6">
    <source>
        <dbReference type="Proteomes" id="UP001432322"/>
    </source>
</evidence>
<keyword evidence="1" id="KW-0677">Repeat</keyword>
<comment type="caution">
    <text evidence="5">The sequence shown here is derived from an EMBL/GenBank/DDBJ whole genome shotgun (WGS) entry which is preliminary data.</text>
</comment>
<feature type="domain" description="Nematode cuticle collagen N-terminal" evidence="4">
    <location>
        <begin position="6"/>
        <end position="58"/>
    </location>
</feature>
<feature type="compositionally biased region" description="Basic residues" evidence="2">
    <location>
        <begin position="179"/>
        <end position="197"/>
    </location>
</feature>
<evidence type="ECO:0000256" key="3">
    <source>
        <dbReference type="SAM" id="Phobius"/>
    </source>
</evidence>
<name>A0AAV5W1T9_9BILA</name>
<keyword evidence="3" id="KW-1133">Transmembrane helix</keyword>
<feature type="non-terminal residue" evidence="5">
    <location>
        <position position="343"/>
    </location>
</feature>
<accession>A0AAV5W1T9</accession>
<keyword evidence="3" id="KW-0812">Transmembrane</keyword>
<dbReference type="InterPro" id="IPR002486">
    <property type="entry name" value="Col_cuticle_N"/>
</dbReference>
<feature type="transmembrane region" description="Helical" evidence="3">
    <location>
        <begin position="7"/>
        <end position="30"/>
    </location>
</feature>
<sequence length="343" mass="41990">MTTFRHLVLGATVSSGVAIIGSLLVAFSLVSEINTFRDDIMSDLSHFKTMADDAWEKMVISAPPASTRRDDTFSRFARQVRVPCSGIGFAGSWYQWIRSGLQHWRSGGCRRRRRWISVQLCCPRWKLPCWSPRSPRSTRRQRTGRPSWFSWSGWYVWHGYDGYADDWWCLHQVPAWTSRPRRSSGSRWRPRKRRSSRSTRLGRWSRCPRTPWTRRRRWSRRSPWRTRSPRTRRCPRNSHDVSTRTRWTSWPRWRPRTRWKPRIWIWTRPCWTRRSSWTRRKPRRTRTTRCRWCRWKRRRARRRRSILPLPSPHWRDRSGCRWRRSCCRVVCRAWRATRRGLRV</sequence>
<protein>
    <recommendedName>
        <fullName evidence="4">Nematode cuticle collagen N-terminal domain-containing protein</fullName>
    </recommendedName>
</protein>
<organism evidence="5 6">
    <name type="scientific">Pristionchus fissidentatus</name>
    <dbReference type="NCBI Taxonomy" id="1538716"/>
    <lineage>
        <taxon>Eukaryota</taxon>
        <taxon>Metazoa</taxon>
        <taxon>Ecdysozoa</taxon>
        <taxon>Nematoda</taxon>
        <taxon>Chromadorea</taxon>
        <taxon>Rhabditida</taxon>
        <taxon>Rhabditina</taxon>
        <taxon>Diplogasteromorpha</taxon>
        <taxon>Diplogasteroidea</taxon>
        <taxon>Neodiplogasteridae</taxon>
        <taxon>Pristionchus</taxon>
    </lineage>
</organism>
<evidence type="ECO:0000256" key="1">
    <source>
        <dbReference type="ARBA" id="ARBA00022737"/>
    </source>
</evidence>
<evidence type="ECO:0000313" key="5">
    <source>
        <dbReference type="EMBL" id="GMT24685.1"/>
    </source>
</evidence>
<dbReference type="SMART" id="SM01088">
    <property type="entry name" value="Col_cuticle_N"/>
    <property type="match status" value="1"/>
</dbReference>
<dbReference type="AlphaFoldDB" id="A0AAV5W1T9"/>
<keyword evidence="3" id="KW-0472">Membrane</keyword>
<evidence type="ECO:0000259" key="4">
    <source>
        <dbReference type="SMART" id="SM01088"/>
    </source>
</evidence>
<dbReference type="Pfam" id="PF01484">
    <property type="entry name" value="Col_cuticle_N"/>
    <property type="match status" value="1"/>
</dbReference>
<evidence type="ECO:0000256" key="2">
    <source>
        <dbReference type="SAM" id="MobiDB-lite"/>
    </source>
</evidence>
<dbReference type="Proteomes" id="UP001432322">
    <property type="component" value="Unassembled WGS sequence"/>
</dbReference>
<gene>
    <name evidence="5" type="ORF">PFISCL1PPCAC_15982</name>
</gene>
<reference evidence="5" key="1">
    <citation type="submission" date="2023-10" db="EMBL/GenBank/DDBJ databases">
        <title>Genome assembly of Pristionchus species.</title>
        <authorList>
            <person name="Yoshida K."/>
            <person name="Sommer R.J."/>
        </authorList>
    </citation>
    <scope>NUCLEOTIDE SEQUENCE</scope>
    <source>
        <strain evidence="5">RS5133</strain>
    </source>
</reference>
<dbReference type="EMBL" id="BTSY01000004">
    <property type="protein sequence ID" value="GMT24685.1"/>
    <property type="molecule type" value="Genomic_DNA"/>
</dbReference>
<proteinExistence type="predicted"/>
<keyword evidence="6" id="KW-1185">Reference proteome</keyword>
<feature type="region of interest" description="Disordered" evidence="2">
    <location>
        <begin position="178"/>
        <end position="204"/>
    </location>
</feature>